<organism evidence="9 10">
    <name type="scientific">Brachionus plicatilis</name>
    <name type="common">Marine rotifer</name>
    <name type="synonym">Brachionus muelleri</name>
    <dbReference type="NCBI Taxonomy" id="10195"/>
    <lineage>
        <taxon>Eukaryota</taxon>
        <taxon>Metazoa</taxon>
        <taxon>Spiralia</taxon>
        <taxon>Gnathifera</taxon>
        <taxon>Rotifera</taxon>
        <taxon>Eurotatoria</taxon>
        <taxon>Monogononta</taxon>
        <taxon>Pseudotrocha</taxon>
        <taxon>Ploima</taxon>
        <taxon>Brachionidae</taxon>
        <taxon>Brachionus</taxon>
    </lineage>
</organism>
<dbReference type="OrthoDB" id="424753at2759"/>
<feature type="compositionally biased region" description="Polar residues" evidence="7">
    <location>
        <begin position="115"/>
        <end position="127"/>
    </location>
</feature>
<keyword evidence="3" id="KW-0378">Hydrolase</keyword>
<proteinExistence type="inferred from homology"/>
<feature type="region of interest" description="Disordered" evidence="7">
    <location>
        <begin position="70"/>
        <end position="158"/>
    </location>
</feature>
<feature type="compositionally biased region" description="Low complexity" evidence="7">
    <location>
        <begin position="128"/>
        <end position="149"/>
    </location>
</feature>
<accession>A0A3M7QJS1</accession>
<feature type="active site" evidence="5">
    <location>
        <position position="308"/>
    </location>
</feature>
<dbReference type="STRING" id="10195.A0A3M7QJS1"/>
<dbReference type="AlphaFoldDB" id="A0A3M7QJS1"/>
<evidence type="ECO:0000256" key="5">
    <source>
        <dbReference type="PIRSR" id="PIRSR622684-1"/>
    </source>
</evidence>
<feature type="compositionally biased region" description="Polar residues" evidence="7">
    <location>
        <begin position="70"/>
        <end position="85"/>
    </location>
</feature>
<evidence type="ECO:0000256" key="1">
    <source>
        <dbReference type="ARBA" id="ARBA00007623"/>
    </source>
</evidence>
<dbReference type="PANTHER" id="PTHR10183:SF379">
    <property type="entry name" value="CALPAIN-5"/>
    <property type="match status" value="1"/>
</dbReference>
<feature type="non-terminal residue" evidence="9">
    <location>
        <position position="311"/>
    </location>
</feature>
<dbReference type="InterPro" id="IPR038765">
    <property type="entry name" value="Papain-like_cys_pep_sf"/>
</dbReference>
<comment type="caution">
    <text evidence="9">The sequence shown here is derived from an EMBL/GenBank/DDBJ whole genome shotgun (WGS) entry which is preliminary data.</text>
</comment>
<dbReference type="PRINTS" id="PR00704">
    <property type="entry name" value="CALPAIN"/>
</dbReference>
<dbReference type="PROSITE" id="PS50203">
    <property type="entry name" value="CALPAIN_CAT"/>
    <property type="match status" value="1"/>
</dbReference>
<dbReference type="GO" id="GO:0005737">
    <property type="term" value="C:cytoplasm"/>
    <property type="evidence" value="ECO:0007669"/>
    <property type="project" value="TreeGrafter"/>
</dbReference>
<comment type="caution">
    <text evidence="6">Lacks conserved residue(s) required for the propagation of feature annotation.</text>
</comment>
<sequence>MYPNYPNQRSPSSQSLYPNSGSIGFNDPMNSAPMYLNQSDYPPQSSFPVYQSGEPGFPFEKTFPNPASIGLNNSMYPNQSGNPPQSGFPMYTDYSGNSSLPPPLSSYPGQQSYQNFPTFNSSHHNQQGIHSFQPSSISSYSNQSGYPSNEPHSNLGYLPTHIAANPSFQPTQFYGGSPDIYNNYGSKNLHQNQSVQNHDLYQSFNPSDDAHTLYRAMKDLRTSDTALNNLEVIRPFKDQVFEELKFQHDEFNLFEDPLFPASSRSLFFTQMPPQGVMWLRPKEVNPDAEFVTAGFGRCDMDQGYLGNCWFI</sequence>
<name>A0A3M7QJS1_BRAPC</name>
<dbReference type="Pfam" id="PF00648">
    <property type="entry name" value="Peptidase_C2"/>
    <property type="match status" value="1"/>
</dbReference>
<evidence type="ECO:0000313" key="9">
    <source>
        <dbReference type="EMBL" id="RNA11697.1"/>
    </source>
</evidence>
<keyword evidence="4" id="KW-0788">Thiol protease</keyword>
<evidence type="ECO:0000256" key="2">
    <source>
        <dbReference type="ARBA" id="ARBA00022670"/>
    </source>
</evidence>
<dbReference type="GO" id="GO:0006508">
    <property type="term" value="P:proteolysis"/>
    <property type="evidence" value="ECO:0007669"/>
    <property type="project" value="UniProtKB-KW"/>
</dbReference>
<dbReference type="PANTHER" id="PTHR10183">
    <property type="entry name" value="CALPAIN"/>
    <property type="match status" value="1"/>
</dbReference>
<feature type="region of interest" description="Disordered" evidence="7">
    <location>
        <begin position="1"/>
        <end position="38"/>
    </location>
</feature>
<evidence type="ECO:0000259" key="8">
    <source>
        <dbReference type="PROSITE" id="PS50203"/>
    </source>
</evidence>
<evidence type="ECO:0000256" key="6">
    <source>
        <dbReference type="PROSITE-ProRule" id="PRU00239"/>
    </source>
</evidence>
<dbReference type="GO" id="GO:0004198">
    <property type="term" value="F:calcium-dependent cysteine-type endopeptidase activity"/>
    <property type="evidence" value="ECO:0007669"/>
    <property type="project" value="InterPro"/>
</dbReference>
<evidence type="ECO:0000313" key="10">
    <source>
        <dbReference type="Proteomes" id="UP000276133"/>
    </source>
</evidence>
<keyword evidence="10" id="KW-1185">Reference proteome</keyword>
<dbReference type="SUPFAM" id="SSF54001">
    <property type="entry name" value="Cysteine proteinases"/>
    <property type="match status" value="1"/>
</dbReference>
<feature type="domain" description="Calpain catalytic" evidence="8">
    <location>
        <begin position="253"/>
        <end position="311"/>
    </location>
</feature>
<gene>
    <name evidence="9" type="ORF">BpHYR1_001642</name>
</gene>
<dbReference type="InterPro" id="IPR001300">
    <property type="entry name" value="Peptidase_C2_calpain_cat"/>
</dbReference>
<evidence type="ECO:0000256" key="7">
    <source>
        <dbReference type="SAM" id="MobiDB-lite"/>
    </source>
</evidence>
<evidence type="ECO:0000256" key="3">
    <source>
        <dbReference type="ARBA" id="ARBA00022801"/>
    </source>
</evidence>
<evidence type="ECO:0000256" key="4">
    <source>
        <dbReference type="ARBA" id="ARBA00022807"/>
    </source>
</evidence>
<protein>
    <submittedName>
        <fullName evidence="9">Calpain-6</fullName>
    </submittedName>
</protein>
<keyword evidence="2" id="KW-0645">Protease</keyword>
<feature type="compositionally biased region" description="Polar residues" evidence="7">
    <location>
        <begin position="1"/>
        <end position="23"/>
    </location>
</feature>
<dbReference type="EMBL" id="REGN01005881">
    <property type="protein sequence ID" value="RNA11697.1"/>
    <property type="molecule type" value="Genomic_DNA"/>
</dbReference>
<reference evidence="9 10" key="1">
    <citation type="journal article" date="2018" name="Sci. Rep.">
        <title>Genomic signatures of local adaptation to the degree of environmental predictability in rotifers.</title>
        <authorList>
            <person name="Franch-Gras L."/>
            <person name="Hahn C."/>
            <person name="Garcia-Roger E.M."/>
            <person name="Carmona M.J."/>
            <person name="Serra M."/>
            <person name="Gomez A."/>
        </authorList>
    </citation>
    <scope>NUCLEOTIDE SEQUENCE [LARGE SCALE GENOMIC DNA]</scope>
    <source>
        <strain evidence="9">HYR1</strain>
    </source>
</reference>
<dbReference type="InterPro" id="IPR022684">
    <property type="entry name" value="Calpain_cysteine_protease"/>
</dbReference>
<dbReference type="Proteomes" id="UP000276133">
    <property type="component" value="Unassembled WGS sequence"/>
</dbReference>
<comment type="similarity">
    <text evidence="1">Belongs to the peptidase C2 family.</text>
</comment>